<accession>A0AC58T9L9</accession>
<name>A0AC58T9L9_TOBAC</name>
<dbReference type="RefSeq" id="XP_075093929.1">
    <property type="nucleotide sequence ID" value="XM_075237828.1"/>
</dbReference>
<sequence>MVFYYPQGHIEQIEACMNEDGLMPMPAYNVPYKILCRVVSVRLQLGTREPILAERSPLFSRAKTDVHTYSKKLTPSDVNTHGGLSIPKQLADECFPPLNNDQDFPAQDLVAKDLNGLEWKFRHVYRGQSRRHLIRNGWSRFVSAKKLVAGDTLIFVRGKNYELYVAVRRAKKQQTSSSTSILSSHYMQHGMLSNAYHAVSSGTMFTIYYRPWTCPAAFIIPYNQYMKASEIDYEVGMTFNMPFESHELDCGRTVCPIFSGTIVDVKDFDPIRWPGSDWRCLKVKWNHAKLMPVRPERVSPWSIVAIGITKRKRRSFSSYPSKAQPLDPANPFGVKDCLMKSSVEHSPPWNSRVLQGQEKAVNAYEENAFRRPHDLRQPPQRKLRWRRGQVRLENQQHNHILDPWLDFIGKEVHGTSPSSNGFSNLQSSKIPSFASESLSIPKIVDYRNSNSKAASKTVNFLEQSKSTSGNSDTQCSRSCTKVLKYGCALGRSIDMSRVKGYGELISELDKLFGFEGSLLDGSKDWHVTYQDREGNTKLLGDYPWSDFQAMVRKMFICPIGADYLADRSF</sequence>
<evidence type="ECO:0000313" key="1">
    <source>
        <dbReference type="Proteomes" id="UP000790787"/>
    </source>
</evidence>
<keyword evidence="1" id="KW-1185">Reference proteome</keyword>
<dbReference type="Proteomes" id="UP000790787">
    <property type="component" value="Chromosome 19"/>
</dbReference>
<gene>
    <name evidence="2" type="primary">LOC107767241</name>
</gene>
<protein>
    <submittedName>
        <fullName evidence="2">Auxin response factor 23 isoform X14</fullName>
    </submittedName>
</protein>
<reference evidence="1" key="1">
    <citation type="journal article" date="2014" name="Nat. Commun.">
        <title>The tobacco genome sequence and its comparison with those of tomato and potato.</title>
        <authorList>
            <person name="Sierro N."/>
            <person name="Battey J.N."/>
            <person name="Ouadi S."/>
            <person name="Bakaher N."/>
            <person name="Bovet L."/>
            <person name="Willig A."/>
            <person name="Goepfert S."/>
            <person name="Peitsch M.C."/>
            <person name="Ivanov N.V."/>
        </authorList>
    </citation>
    <scope>NUCLEOTIDE SEQUENCE [LARGE SCALE GENOMIC DNA]</scope>
</reference>
<organism evidence="1 2">
    <name type="scientific">Nicotiana tabacum</name>
    <name type="common">Common tobacco</name>
    <dbReference type="NCBI Taxonomy" id="4097"/>
    <lineage>
        <taxon>Eukaryota</taxon>
        <taxon>Viridiplantae</taxon>
        <taxon>Streptophyta</taxon>
        <taxon>Embryophyta</taxon>
        <taxon>Tracheophyta</taxon>
        <taxon>Spermatophyta</taxon>
        <taxon>Magnoliopsida</taxon>
        <taxon>eudicotyledons</taxon>
        <taxon>Gunneridae</taxon>
        <taxon>Pentapetalae</taxon>
        <taxon>asterids</taxon>
        <taxon>lamiids</taxon>
        <taxon>Solanales</taxon>
        <taxon>Solanaceae</taxon>
        <taxon>Nicotianoideae</taxon>
        <taxon>Nicotianeae</taxon>
        <taxon>Nicotiana</taxon>
    </lineage>
</organism>
<proteinExistence type="predicted"/>
<reference evidence="2" key="2">
    <citation type="submission" date="2025-08" db="UniProtKB">
        <authorList>
            <consortium name="RefSeq"/>
        </authorList>
    </citation>
    <scope>IDENTIFICATION</scope>
    <source>
        <tissue evidence="2">Leaf</tissue>
    </source>
</reference>
<evidence type="ECO:0000313" key="2">
    <source>
        <dbReference type="RefSeq" id="XP_075093929.1"/>
    </source>
</evidence>